<dbReference type="Gene3D" id="3.30.559.30">
    <property type="entry name" value="Nonribosomal peptide synthetase, condensation domain"/>
    <property type="match status" value="1"/>
</dbReference>
<evidence type="ECO:0000259" key="2">
    <source>
        <dbReference type="Pfam" id="PF00975"/>
    </source>
</evidence>
<dbReference type="EMBL" id="CP022098">
    <property type="protein sequence ID" value="ATB42404.1"/>
    <property type="molecule type" value="Genomic_DNA"/>
</dbReference>
<reference evidence="3 4" key="1">
    <citation type="submission" date="2017-06" db="EMBL/GenBank/DDBJ databases">
        <title>Sequencing and comparative analysis of myxobacterial genomes.</title>
        <authorList>
            <person name="Rupp O."/>
            <person name="Goesmann A."/>
            <person name="Sogaard-Andersen L."/>
        </authorList>
    </citation>
    <scope>NUCLEOTIDE SEQUENCE [LARGE SCALE GENOMIC DNA]</scope>
    <source>
        <strain evidence="3 4">DSM 52655</strain>
    </source>
</reference>
<dbReference type="InterPro" id="IPR001031">
    <property type="entry name" value="Thioesterase"/>
</dbReference>
<evidence type="ECO:0000313" key="4">
    <source>
        <dbReference type="Proteomes" id="UP000217257"/>
    </source>
</evidence>
<dbReference type="GO" id="GO:0003824">
    <property type="term" value="F:catalytic activity"/>
    <property type="evidence" value="ECO:0007669"/>
    <property type="project" value="InterPro"/>
</dbReference>
<dbReference type="KEGG" id="cfus:CYFUS_007882"/>
<dbReference type="Pfam" id="PF00668">
    <property type="entry name" value="Condensation"/>
    <property type="match status" value="1"/>
</dbReference>
<accession>A0A250JER3</accession>
<protein>
    <submittedName>
        <fullName evidence="3">Non-ribosomal peptide synthetase</fullName>
    </submittedName>
</protein>
<name>A0A250JER3_9BACT</name>
<dbReference type="Gene3D" id="3.30.559.10">
    <property type="entry name" value="Chloramphenicol acetyltransferase-like domain"/>
    <property type="match status" value="1"/>
</dbReference>
<dbReference type="InterPro" id="IPR023213">
    <property type="entry name" value="CAT-like_dom_sf"/>
</dbReference>
<dbReference type="SUPFAM" id="SSF53474">
    <property type="entry name" value="alpha/beta-Hydrolases"/>
    <property type="match status" value="1"/>
</dbReference>
<dbReference type="AlphaFoldDB" id="A0A250JER3"/>
<dbReference type="InterPro" id="IPR029058">
    <property type="entry name" value="AB_hydrolase_fold"/>
</dbReference>
<dbReference type="SUPFAM" id="SSF52777">
    <property type="entry name" value="CoA-dependent acyltransferases"/>
    <property type="match status" value="2"/>
</dbReference>
<organism evidence="3 4">
    <name type="scientific">Cystobacter fuscus</name>
    <dbReference type="NCBI Taxonomy" id="43"/>
    <lineage>
        <taxon>Bacteria</taxon>
        <taxon>Pseudomonadati</taxon>
        <taxon>Myxococcota</taxon>
        <taxon>Myxococcia</taxon>
        <taxon>Myxococcales</taxon>
        <taxon>Cystobacterineae</taxon>
        <taxon>Archangiaceae</taxon>
        <taxon>Cystobacter</taxon>
    </lineage>
</organism>
<dbReference type="PANTHER" id="PTHR45398:SF1">
    <property type="entry name" value="ENZYME, PUTATIVE (JCVI)-RELATED"/>
    <property type="match status" value="1"/>
</dbReference>
<sequence length="652" mass="71266">MQRWWAGKVKGEERNHFNNAVMMKVEGRVEEEALRKALEKVGEEHEALRLRWKQEGGELKQEYAGREEARQLGEGMVKGEVKGEEWREELEEEAERLQRSLDLEKGPVARLGLYGTPEGQRVVWVVHHVAVDAVSWGVLVEDLASAYREYLKGQEPVLPARTASFQSWSLALRRYAASAEVAAEEPYWTAVDAQVRGLEPLPLRRTGEPSREAVHEAALSEEETAQLQLVAGQLGALGMEGLLVTGLARAFHAWTGTSQLALAMEGHGRDAPVSELDVSRTVGCFTSLYPVVIGLPPETHAREQMRSVLRTLRGASRRGPSYGLLRFLSPQTRGGLRLEAEPSIGFNYLGESPRGESLGVFSEVDESTGARRARLRPLELDLLVRNGRLRMRLAYCAGAFAEAAMHALCEGTLREALALARHLSSEALAPERIRLYLLPFAGASASSYAPLEWGLPRNIEVVPVEIPGRGARATEPPLESIGDMAAFVLERIRADGSGPYALFGHSMGALLAYEVARGAGTTGLGEPHHIFCSGMGAPWRLPPRAGLPSDAELLSHAGPRKVSNQDEGSRLLAMLRADVGAVNHYHYQPGRALSAPLTILAGAEEGISDADMLAWKDVTRGAFSARRFAGNHLFILEHASHIGRLISDMLSE</sequence>
<evidence type="ECO:0000259" key="1">
    <source>
        <dbReference type="Pfam" id="PF00668"/>
    </source>
</evidence>
<proteinExistence type="predicted"/>
<dbReference type="Pfam" id="PF00975">
    <property type="entry name" value="Thioesterase"/>
    <property type="match status" value="1"/>
</dbReference>
<gene>
    <name evidence="3" type="ORF">CYFUS_007882</name>
</gene>
<dbReference type="RefSeq" id="WP_198316303.1">
    <property type="nucleotide sequence ID" value="NZ_CP022098.1"/>
</dbReference>
<dbReference type="Proteomes" id="UP000217257">
    <property type="component" value="Chromosome"/>
</dbReference>
<evidence type="ECO:0000313" key="3">
    <source>
        <dbReference type="EMBL" id="ATB42404.1"/>
    </source>
</evidence>
<feature type="domain" description="Condensation" evidence="1">
    <location>
        <begin position="1"/>
        <end position="424"/>
    </location>
</feature>
<dbReference type="PANTHER" id="PTHR45398">
    <property type="match status" value="1"/>
</dbReference>
<feature type="domain" description="Thioesterase" evidence="2">
    <location>
        <begin position="434"/>
        <end position="648"/>
    </location>
</feature>
<dbReference type="Gene3D" id="3.40.50.1820">
    <property type="entry name" value="alpha/beta hydrolase"/>
    <property type="match status" value="1"/>
</dbReference>
<dbReference type="InterPro" id="IPR001242">
    <property type="entry name" value="Condensation_dom"/>
</dbReference>